<gene>
    <name evidence="1" type="ORF">ABWT76_001513</name>
</gene>
<proteinExistence type="predicted"/>
<protein>
    <submittedName>
        <fullName evidence="1">Uncharacterized protein</fullName>
    </submittedName>
</protein>
<dbReference type="EMBL" id="CP159837">
    <property type="protein sequence ID" value="XCM38653.1"/>
    <property type="molecule type" value="Genomic_DNA"/>
</dbReference>
<name>A0AAU8JHF4_9CYAN</name>
<dbReference type="AlphaFoldDB" id="A0AAU8JHF4"/>
<reference evidence="1" key="1">
    <citation type="submission" date="2024-07" db="EMBL/GenBank/DDBJ databases">
        <authorList>
            <person name="Kim Y.J."/>
            <person name="Jeong J.Y."/>
        </authorList>
    </citation>
    <scope>NUCLEOTIDE SEQUENCE</scope>
    <source>
        <strain evidence="1">GIHE-MW2</strain>
    </source>
</reference>
<sequence length="66" mass="7319">MTGPRVDRENKGRSIRVDNFSVDRENICANALPLQVDRENVCANALLLQVDRTPGNRLPCLKAEVG</sequence>
<evidence type="ECO:0000313" key="1">
    <source>
        <dbReference type="EMBL" id="XCM38653.1"/>
    </source>
</evidence>
<accession>A0AAU8JHF4</accession>
<dbReference type="RefSeq" id="WP_156331675.1">
    <property type="nucleotide sequence ID" value="NZ_CP159837.1"/>
</dbReference>
<organism evidence="1">
    <name type="scientific">Planktothricoides raciborskii GIHE-MW2</name>
    <dbReference type="NCBI Taxonomy" id="2792601"/>
    <lineage>
        <taxon>Bacteria</taxon>
        <taxon>Bacillati</taxon>
        <taxon>Cyanobacteriota</taxon>
        <taxon>Cyanophyceae</taxon>
        <taxon>Oscillatoriophycideae</taxon>
        <taxon>Oscillatoriales</taxon>
        <taxon>Oscillatoriaceae</taxon>
        <taxon>Planktothricoides</taxon>
    </lineage>
</organism>